<dbReference type="PANTHER" id="PTHR36786:SF1">
    <property type="entry name" value="2-ISOPROPYLMALATE SYNTHASE"/>
    <property type="match status" value="1"/>
</dbReference>
<accession>A0A7J6V6G3</accession>
<comment type="caution">
    <text evidence="1">The sequence shown here is derived from an EMBL/GenBank/DDBJ whole genome shotgun (WGS) entry which is preliminary data.</text>
</comment>
<proteinExistence type="predicted"/>
<dbReference type="OrthoDB" id="1882119at2759"/>
<evidence type="ECO:0000313" key="2">
    <source>
        <dbReference type="Proteomes" id="UP000554482"/>
    </source>
</evidence>
<evidence type="ECO:0000313" key="1">
    <source>
        <dbReference type="EMBL" id="KAF5180251.1"/>
    </source>
</evidence>
<dbReference type="EMBL" id="JABWDY010037675">
    <property type="protein sequence ID" value="KAF5180251.1"/>
    <property type="molecule type" value="Genomic_DNA"/>
</dbReference>
<dbReference type="Proteomes" id="UP000554482">
    <property type="component" value="Unassembled WGS sequence"/>
</dbReference>
<gene>
    <name evidence="1" type="ORF">FRX31_030159</name>
</gene>
<feature type="non-terminal residue" evidence="1">
    <location>
        <position position="201"/>
    </location>
</feature>
<organism evidence="1 2">
    <name type="scientific">Thalictrum thalictroides</name>
    <name type="common">Rue-anemone</name>
    <name type="synonym">Anemone thalictroides</name>
    <dbReference type="NCBI Taxonomy" id="46969"/>
    <lineage>
        <taxon>Eukaryota</taxon>
        <taxon>Viridiplantae</taxon>
        <taxon>Streptophyta</taxon>
        <taxon>Embryophyta</taxon>
        <taxon>Tracheophyta</taxon>
        <taxon>Spermatophyta</taxon>
        <taxon>Magnoliopsida</taxon>
        <taxon>Ranunculales</taxon>
        <taxon>Ranunculaceae</taxon>
        <taxon>Thalictroideae</taxon>
        <taxon>Thalictrum</taxon>
    </lineage>
</organism>
<sequence>KNAMAYYCGGKHALLAIKNMVLQDTEQALFAIKTMELQNLEQKCEDVKAQTGVDKLSLHHYRSDQSSSQCEENINLNNIASLEANNSKKRKWKKALDIRKSSYKIAMNIQRFRKLHLRGDNNICEDTCNGAEYLNLCPEGNKRPDDFEDLADFIVCKKQKDYSKWFKDRESYRWKHQNSLGRKREQRKKLLTCLNSVRIRI</sequence>
<protein>
    <submittedName>
        <fullName evidence="1">Uncharacterized protein</fullName>
    </submittedName>
</protein>
<dbReference type="AlphaFoldDB" id="A0A7J6V6G3"/>
<dbReference type="PANTHER" id="PTHR36786">
    <property type="entry name" value="2-ISOPROPYLMALATE SYNTHASE"/>
    <property type="match status" value="1"/>
</dbReference>
<name>A0A7J6V6G3_THATH</name>
<keyword evidence="2" id="KW-1185">Reference proteome</keyword>
<reference evidence="1 2" key="1">
    <citation type="submission" date="2020-06" db="EMBL/GenBank/DDBJ databases">
        <title>Transcriptomic and genomic resources for Thalictrum thalictroides and T. hernandezii: Facilitating candidate gene discovery in an emerging model plant lineage.</title>
        <authorList>
            <person name="Arias T."/>
            <person name="Riano-Pachon D.M."/>
            <person name="Di Stilio V.S."/>
        </authorList>
    </citation>
    <scope>NUCLEOTIDE SEQUENCE [LARGE SCALE GENOMIC DNA]</scope>
    <source>
        <strain evidence="2">cv. WT478/WT964</strain>
        <tissue evidence="1">Leaves</tissue>
    </source>
</reference>